<evidence type="ECO:0000256" key="2">
    <source>
        <dbReference type="ARBA" id="ARBA00022676"/>
    </source>
</evidence>
<organism evidence="5 6">
    <name type="scientific">Streptomyces desertarenae</name>
    <dbReference type="NCBI Taxonomy" id="2666184"/>
    <lineage>
        <taxon>Bacteria</taxon>
        <taxon>Bacillati</taxon>
        <taxon>Actinomycetota</taxon>
        <taxon>Actinomycetes</taxon>
        <taxon>Kitasatosporales</taxon>
        <taxon>Streptomycetaceae</taxon>
        <taxon>Streptomyces</taxon>
    </lineage>
</organism>
<dbReference type="Gene3D" id="3.90.550.10">
    <property type="entry name" value="Spore Coat Polysaccharide Biosynthesis Protein SpsA, Chain A"/>
    <property type="match status" value="1"/>
</dbReference>
<keyword evidence="2 5" id="KW-0328">Glycosyltransferase</keyword>
<evidence type="ECO:0000313" key="6">
    <source>
        <dbReference type="Proteomes" id="UP001597365"/>
    </source>
</evidence>
<dbReference type="PANTHER" id="PTHR43685">
    <property type="entry name" value="GLYCOSYLTRANSFERASE"/>
    <property type="match status" value="1"/>
</dbReference>
<evidence type="ECO:0000259" key="4">
    <source>
        <dbReference type="Pfam" id="PF00535"/>
    </source>
</evidence>
<evidence type="ECO:0000256" key="1">
    <source>
        <dbReference type="ARBA" id="ARBA00006739"/>
    </source>
</evidence>
<gene>
    <name evidence="5" type="ORF">ACFSJS_13445</name>
</gene>
<dbReference type="EC" id="2.4.-.-" evidence="5"/>
<dbReference type="Pfam" id="PF00535">
    <property type="entry name" value="Glycos_transf_2"/>
    <property type="match status" value="1"/>
</dbReference>
<dbReference type="PANTHER" id="PTHR43685:SF5">
    <property type="entry name" value="GLYCOSYLTRANSFERASE EPSE-RELATED"/>
    <property type="match status" value="1"/>
</dbReference>
<dbReference type="InterPro" id="IPR001173">
    <property type="entry name" value="Glyco_trans_2-like"/>
</dbReference>
<evidence type="ECO:0000256" key="3">
    <source>
        <dbReference type="ARBA" id="ARBA00022679"/>
    </source>
</evidence>
<sequence>MTSAPTGVVIATRNRADSLARTLRRLTDLPERPPVLVVDNASTDHTRTMVRTLFPQVALLPLPENRGALARNLGASALETPYVAFCDDDSWWEPGSLARATALMERHPRLGLIAARTLVGPGEEPDPLNEVMAASPLGLAGDLPGPQVLGFLACASVVRRSAFLEVGGFHPLLFFSAEETLLAYDLSARGWGVSHCPEVVAHHHPDAVAGRSGRSARQSRNELLTVWLRRPLPVALGRTRALAAEAPRDPVARGALLGALARLPAALRARRPLPPYVEEAARRLEGQERRDR</sequence>
<dbReference type="InterPro" id="IPR029044">
    <property type="entry name" value="Nucleotide-diphossugar_trans"/>
</dbReference>
<dbReference type="GO" id="GO:0016757">
    <property type="term" value="F:glycosyltransferase activity"/>
    <property type="evidence" value="ECO:0007669"/>
    <property type="project" value="UniProtKB-KW"/>
</dbReference>
<proteinExistence type="inferred from homology"/>
<dbReference type="InterPro" id="IPR050834">
    <property type="entry name" value="Glycosyltransf_2"/>
</dbReference>
<keyword evidence="3 5" id="KW-0808">Transferase</keyword>
<comment type="caution">
    <text evidence="5">The sequence shown here is derived from an EMBL/GenBank/DDBJ whole genome shotgun (WGS) entry which is preliminary data.</text>
</comment>
<comment type="similarity">
    <text evidence="1">Belongs to the glycosyltransferase 2 family.</text>
</comment>
<dbReference type="SUPFAM" id="SSF53448">
    <property type="entry name" value="Nucleotide-diphospho-sugar transferases"/>
    <property type="match status" value="1"/>
</dbReference>
<protein>
    <submittedName>
        <fullName evidence="5">Glycosyltransferase family 2 protein</fullName>
        <ecNumber evidence="5">2.4.-.-</ecNumber>
    </submittedName>
</protein>
<name>A0ABW4PN37_9ACTN</name>
<accession>A0ABW4PN37</accession>
<keyword evidence="6" id="KW-1185">Reference proteome</keyword>
<feature type="domain" description="Glycosyltransferase 2-like" evidence="4">
    <location>
        <begin position="8"/>
        <end position="165"/>
    </location>
</feature>
<dbReference type="EMBL" id="JBHUFU010000007">
    <property type="protein sequence ID" value="MFD1830671.1"/>
    <property type="molecule type" value="Genomic_DNA"/>
</dbReference>
<dbReference type="Proteomes" id="UP001597365">
    <property type="component" value="Unassembled WGS sequence"/>
</dbReference>
<dbReference type="RefSeq" id="WP_380899834.1">
    <property type="nucleotide sequence ID" value="NZ_JBHUFU010000007.1"/>
</dbReference>
<reference evidence="6" key="1">
    <citation type="journal article" date="2019" name="Int. J. Syst. Evol. Microbiol.">
        <title>The Global Catalogue of Microorganisms (GCM) 10K type strain sequencing project: providing services to taxonomists for standard genome sequencing and annotation.</title>
        <authorList>
            <consortium name="The Broad Institute Genomics Platform"/>
            <consortium name="The Broad Institute Genome Sequencing Center for Infectious Disease"/>
            <person name="Wu L."/>
            <person name="Ma J."/>
        </authorList>
    </citation>
    <scope>NUCLEOTIDE SEQUENCE [LARGE SCALE GENOMIC DNA]</scope>
    <source>
        <strain evidence="6">CGMCC 4.7455</strain>
    </source>
</reference>
<evidence type="ECO:0000313" key="5">
    <source>
        <dbReference type="EMBL" id="MFD1830671.1"/>
    </source>
</evidence>